<dbReference type="EC" id="3.5.2.10" evidence="7"/>
<accession>A0A5K7XFL2</accession>
<protein>
    <submittedName>
        <fullName evidence="7">Creatinine amidohydrolase</fullName>
        <ecNumber evidence="7">3.5.2.10</ecNumber>
    </submittedName>
</protein>
<evidence type="ECO:0000256" key="6">
    <source>
        <dbReference type="SAM" id="MobiDB-lite"/>
    </source>
</evidence>
<dbReference type="RefSeq" id="WP_152100617.1">
    <property type="nucleotide sequence ID" value="NZ_AP021861.1"/>
</dbReference>
<evidence type="ECO:0000313" key="7">
    <source>
        <dbReference type="EMBL" id="BBO35185.1"/>
    </source>
</evidence>
<dbReference type="EMBL" id="AP021861">
    <property type="protein sequence ID" value="BBO35185.1"/>
    <property type="molecule type" value="Genomic_DNA"/>
</dbReference>
<dbReference type="PANTHER" id="PTHR35005">
    <property type="entry name" value="3-DEHYDRO-SCYLLO-INOSOSE HYDROLASE"/>
    <property type="match status" value="1"/>
</dbReference>
<dbReference type="InterPro" id="IPR003785">
    <property type="entry name" value="Creatininase/forma_Hydrolase"/>
</dbReference>
<evidence type="ECO:0000313" key="8">
    <source>
        <dbReference type="Proteomes" id="UP000326837"/>
    </source>
</evidence>
<dbReference type="GO" id="GO:0046872">
    <property type="term" value="F:metal ion binding"/>
    <property type="evidence" value="ECO:0007669"/>
    <property type="project" value="UniProtKB-KW"/>
</dbReference>
<dbReference type="InterPro" id="IPR024087">
    <property type="entry name" value="Creatininase-like_sf"/>
</dbReference>
<dbReference type="Gene3D" id="3.40.50.10310">
    <property type="entry name" value="Creatininase"/>
    <property type="match status" value="1"/>
</dbReference>
<keyword evidence="8" id="KW-1185">Reference proteome</keyword>
<feature type="compositionally biased region" description="Polar residues" evidence="6">
    <location>
        <begin position="258"/>
        <end position="267"/>
    </location>
</feature>
<feature type="compositionally biased region" description="Basic and acidic residues" evidence="6">
    <location>
        <begin position="272"/>
        <end position="283"/>
    </location>
</feature>
<sequence>MKWIELNSPRLGSVSRETICVLPLGATEQHGPHLPLATDQIIADGLAARLDALCGDQLLVLPGLPATCSEHHMAFPGSLTLDHAAFINIVTQIVSSAARHGFRRFFLLNAHGGNISVGGVVAEKLSTLLPEVDVVFGTWFRMAGERLRHLVEGDYPAVGHACEFETSLVMTMRSELVDESAIVDDGATPTSPLLKFDLLAGGSTVRSVPFDRFTESGVWGKPSCASSAKGEAILDIVVPLIREILHAHWPDGLGLKNSGGTDTQRNATAHAGDAKQMEREVIA</sequence>
<dbReference type="Pfam" id="PF02633">
    <property type="entry name" value="Creatininase"/>
    <property type="match status" value="1"/>
</dbReference>
<proteinExistence type="inferred from homology"/>
<dbReference type="Proteomes" id="UP000326837">
    <property type="component" value="Chromosome"/>
</dbReference>
<evidence type="ECO:0000256" key="1">
    <source>
        <dbReference type="ARBA" id="ARBA00001947"/>
    </source>
</evidence>
<dbReference type="SUPFAM" id="SSF102215">
    <property type="entry name" value="Creatininase"/>
    <property type="match status" value="1"/>
</dbReference>
<dbReference type="GO" id="GO:0009231">
    <property type="term" value="P:riboflavin biosynthetic process"/>
    <property type="evidence" value="ECO:0007669"/>
    <property type="project" value="TreeGrafter"/>
</dbReference>
<keyword evidence="4" id="KW-0862">Zinc</keyword>
<feature type="region of interest" description="Disordered" evidence="6">
    <location>
        <begin position="255"/>
        <end position="283"/>
    </location>
</feature>
<evidence type="ECO:0000256" key="3">
    <source>
        <dbReference type="ARBA" id="ARBA00022801"/>
    </source>
</evidence>
<evidence type="ECO:0000256" key="2">
    <source>
        <dbReference type="ARBA" id="ARBA00022723"/>
    </source>
</evidence>
<comment type="cofactor">
    <cofactor evidence="1">
        <name>Zn(2+)</name>
        <dbReference type="ChEBI" id="CHEBI:29105"/>
    </cofactor>
</comment>
<gene>
    <name evidence="7" type="ORF">PLANPX_4797</name>
</gene>
<evidence type="ECO:0000256" key="5">
    <source>
        <dbReference type="ARBA" id="ARBA00024029"/>
    </source>
</evidence>
<dbReference type="KEGG" id="lpav:PLANPX_4797"/>
<keyword evidence="3 7" id="KW-0378">Hydrolase</keyword>
<name>A0A5K7XFL2_9BACT</name>
<comment type="similarity">
    <text evidence="5">Belongs to the creatininase superfamily.</text>
</comment>
<dbReference type="AlphaFoldDB" id="A0A5K7XFL2"/>
<reference evidence="8" key="1">
    <citation type="submission" date="2019-10" db="EMBL/GenBank/DDBJ databases">
        <title>Lacipirellula parvula gen. nov., sp. nov., representing a lineage of planctomycetes widespread in freshwater anoxic habitats, and description of the family Lacipirellulaceae.</title>
        <authorList>
            <person name="Dedysh S.N."/>
            <person name="Kulichevskaya I.S."/>
            <person name="Beletsky A.V."/>
            <person name="Rakitin A.L."/>
            <person name="Mardanov A.V."/>
            <person name="Ivanova A.A."/>
            <person name="Saltykova V.X."/>
            <person name="Rijpstra W.I.C."/>
            <person name="Sinninghe Damste J.S."/>
            <person name="Ravin N.V."/>
        </authorList>
    </citation>
    <scope>NUCLEOTIDE SEQUENCE [LARGE SCALE GENOMIC DNA]</scope>
    <source>
        <strain evidence="8">PX69</strain>
    </source>
</reference>
<dbReference type="GO" id="GO:0016811">
    <property type="term" value="F:hydrolase activity, acting on carbon-nitrogen (but not peptide) bonds, in linear amides"/>
    <property type="evidence" value="ECO:0007669"/>
    <property type="project" value="TreeGrafter"/>
</dbReference>
<keyword evidence="2" id="KW-0479">Metal-binding</keyword>
<dbReference type="PANTHER" id="PTHR35005:SF1">
    <property type="entry name" value="2-AMINO-5-FORMYLAMINO-6-RIBOSYLAMINOPYRIMIDIN-4(3H)-ONE 5'-MONOPHOSPHATE DEFORMYLASE"/>
    <property type="match status" value="1"/>
</dbReference>
<evidence type="ECO:0000256" key="4">
    <source>
        <dbReference type="ARBA" id="ARBA00022833"/>
    </source>
</evidence>
<organism evidence="7 8">
    <name type="scientific">Lacipirellula parvula</name>
    <dbReference type="NCBI Taxonomy" id="2650471"/>
    <lineage>
        <taxon>Bacteria</taxon>
        <taxon>Pseudomonadati</taxon>
        <taxon>Planctomycetota</taxon>
        <taxon>Planctomycetia</taxon>
        <taxon>Pirellulales</taxon>
        <taxon>Lacipirellulaceae</taxon>
        <taxon>Lacipirellula</taxon>
    </lineage>
</organism>
<dbReference type="GO" id="GO:0047789">
    <property type="term" value="F:creatininase activity"/>
    <property type="evidence" value="ECO:0007669"/>
    <property type="project" value="UniProtKB-EC"/>
</dbReference>